<evidence type="ECO:0000313" key="2">
    <source>
        <dbReference type="EMBL" id="MCA9730278.1"/>
    </source>
</evidence>
<feature type="non-terminal residue" evidence="2">
    <location>
        <position position="1"/>
    </location>
</feature>
<evidence type="ECO:0000256" key="1">
    <source>
        <dbReference type="SAM" id="Phobius"/>
    </source>
</evidence>
<reference evidence="2" key="1">
    <citation type="submission" date="2020-04" db="EMBL/GenBank/DDBJ databases">
        <authorList>
            <person name="Zhang T."/>
        </authorList>
    </citation>
    <scope>NUCLEOTIDE SEQUENCE</scope>
    <source>
        <strain evidence="2">HKST-UBA01</strain>
    </source>
</reference>
<name>A0A956M4A5_UNCEI</name>
<proteinExistence type="predicted"/>
<dbReference type="EMBL" id="JAGQHR010001082">
    <property type="protein sequence ID" value="MCA9730278.1"/>
    <property type="molecule type" value="Genomic_DNA"/>
</dbReference>
<dbReference type="Proteomes" id="UP000697710">
    <property type="component" value="Unassembled WGS sequence"/>
</dbReference>
<organism evidence="2 3">
    <name type="scientific">Eiseniibacteriota bacterium</name>
    <dbReference type="NCBI Taxonomy" id="2212470"/>
    <lineage>
        <taxon>Bacteria</taxon>
        <taxon>Candidatus Eiseniibacteriota</taxon>
    </lineage>
</organism>
<keyword evidence="1" id="KW-0472">Membrane</keyword>
<keyword evidence="1" id="KW-1133">Transmembrane helix</keyword>
<protein>
    <submittedName>
        <fullName evidence="2">Uncharacterized protein</fullName>
    </submittedName>
</protein>
<sequence length="307" mass="32681">HQLDGAGEGTVVYHVHDAPHVDRPGAFVEAYAPMHSDEQNKAARVIVPIIAVAVLLAVALVFVHGRQPGFVPGTFDQILASTTAAPQSISFLDKLSPKLSDGRHFAIPLTRSSVLHKGTNAAIFADGSQAYFVQSDGIGSVLAAVMDAGINEIRFDTSMGTGDIRMVALDRQLIPAQITALAIATPQAATANADIRIRFDDPKSFAAGIRYAFEGGLSADGDRWILTHLPLENPPYRVILRIDDPGMRTLAGYIQGNRYRAVVSATLADPMPPKSANPERLIGTTANDVVITFSNRSYTAVGSARAS</sequence>
<feature type="transmembrane region" description="Helical" evidence="1">
    <location>
        <begin position="42"/>
        <end position="63"/>
    </location>
</feature>
<dbReference type="AlphaFoldDB" id="A0A956M4A5"/>
<comment type="caution">
    <text evidence="2">The sequence shown here is derived from an EMBL/GenBank/DDBJ whole genome shotgun (WGS) entry which is preliminary data.</text>
</comment>
<accession>A0A956M4A5</accession>
<evidence type="ECO:0000313" key="3">
    <source>
        <dbReference type="Proteomes" id="UP000697710"/>
    </source>
</evidence>
<gene>
    <name evidence="2" type="ORF">KC729_21535</name>
</gene>
<reference evidence="2" key="2">
    <citation type="journal article" date="2021" name="Microbiome">
        <title>Successional dynamics and alternative stable states in a saline activated sludge microbial community over 9 years.</title>
        <authorList>
            <person name="Wang Y."/>
            <person name="Ye J."/>
            <person name="Ju F."/>
            <person name="Liu L."/>
            <person name="Boyd J.A."/>
            <person name="Deng Y."/>
            <person name="Parks D.H."/>
            <person name="Jiang X."/>
            <person name="Yin X."/>
            <person name="Woodcroft B.J."/>
            <person name="Tyson G.W."/>
            <person name="Hugenholtz P."/>
            <person name="Polz M.F."/>
            <person name="Zhang T."/>
        </authorList>
    </citation>
    <scope>NUCLEOTIDE SEQUENCE</scope>
    <source>
        <strain evidence="2">HKST-UBA01</strain>
    </source>
</reference>
<keyword evidence="1" id="KW-0812">Transmembrane</keyword>